<dbReference type="InterPro" id="IPR037914">
    <property type="entry name" value="SpoVT-AbrB_sf"/>
</dbReference>
<dbReference type="EMBL" id="MEZJ01000004">
    <property type="protein sequence ID" value="OGD54823.1"/>
    <property type="molecule type" value="Genomic_DNA"/>
</dbReference>
<evidence type="ECO:0000313" key="2">
    <source>
        <dbReference type="Proteomes" id="UP000178758"/>
    </source>
</evidence>
<evidence type="ECO:0000313" key="1">
    <source>
        <dbReference type="EMBL" id="OGD54823.1"/>
    </source>
</evidence>
<evidence type="ECO:0008006" key="3">
    <source>
        <dbReference type="Google" id="ProtNLM"/>
    </source>
</evidence>
<dbReference type="AlphaFoldDB" id="A0A1F5DI69"/>
<gene>
    <name evidence="1" type="ORF">A3J78_00800</name>
</gene>
<sequence length="80" mass="9270">MIQSTTITQKWQMTLPKQIREALGFFTPGRVVLEVVDKKEKLLKIKKEPDILELAGFLKPVKGKSVLKAREVMEKTYQRI</sequence>
<protein>
    <recommendedName>
        <fullName evidence="3">SpoVT-AbrB domain-containing protein</fullName>
    </recommendedName>
</protein>
<proteinExistence type="predicted"/>
<reference evidence="1 2" key="1">
    <citation type="journal article" date="2016" name="Nat. Commun.">
        <title>Thousands of microbial genomes shed light on interconnected biogeochemical processes in an aquifer system.</title>
        <authorList>
            <person name="Anantharaman K."/>
            <person name="Brown C.T."/>
            <person name="Hug L.A."/>
            <person name="Sharon I."/>
            <person name="Castelle C.J."/>
            <person name="Probst A.J."/>
            <person name="Thomas B.C."/>
            <person name="Singh A."/>
            <person name="Wilkins M.J."/>
            <person name="Karaoz U."/>
            <person name="Brodie E.L."/>
            <person name="Williams K.H."/>
            <person name="Hubbard S.S."/>
            <person name="Banfield J.F."/>
        </authorList>
    </citation>
    <scope>NUCLEOTIDE SEQUENCE [LARGE SCALE GENOMIC DNA]</scope>
</reference>
<organism evidence="1 2">
    <name type="scientific">Candidatus Beckwithbacteria bacterium RBG_13_35_6</name>
    <dbReference type="NCBI Taxonomy" id="1797456"/>
    <lineage>
        <taxon>Bacteria</taxon>
        <taxon>Candidatus Beckwithiibacteriota</taxon>
    </lineage>
</organism>
<accession>A0A1F5DI69</accession>
<dbReference type="Gene3D" id="2.10.260.10">
    <property type="match status" value="1"/>
</dbReference>
<name>A0A1F5DI69_9BACT</name>
<comment type="caution">
    <text evidence="1">The sequence shown here is derived from an EMBL/GenBank/DDBJ whole genome shotgun (WGS) entry which is preliminary data.</text>
</comment>
<dbReference type="Proteomes" id="UP000178758">
    <property type="component" value="Unassembled WGS sequence"/>
</dbReference>
<dbReference type="SUPFAM" id="SSF89447">
    <property type="entry name" value="AbrB/MazE/MraZ-like"/>
    <property type="match status" value="1"/>
</dbReference>